<reference evidence="1" key="2">
    <citation type="submission" date="2023-05" db="EMBL/GenBank/DDBJ databases">
        <authorList>
            <person name="Schelkunov M.I."/>
        </authorList>
    </citation>
    <scope>NUCLEOTIDE SEQUENCE</scope>
    <source>
        <strain evidence="1">Hsosn_3</strain>
        <tissue evidence="1">Leaf</tissue>
    </source>
</reference>
<accession>A0AAD8J4A7</accession>
<dbReference type="Proteomes" id="UP001237642">
    <property type="component" value="Unassembled WGS sequence"/>
</dbReference>
<organism evidence="1 2">
    <name type="scientific">Heracleum sosnowskyi</name>
    <dbReference type="NCBI Taxonomy" id="360622"/>
    <lineage>
        <taxon>Eukaryota</taxon>
        <taxon>Viridiplantae</taxon>
        <taxon>Streptophyta</taxon>
        <taxon>Embryophyta</taxon>
        <taxon>Tracheophyta</taxon>
        <taxon>Spermatophyta</taxon>
        <taxon>Magnoliopsida</taxon>
        <taxon>eudicotyledons</taxon>
        <taxon>Gunneridae</taxon>
        <taxon>Pentapetalae</taxon>
        <taxon>asterids</taxon>
        <taxon>campanulids</taxon>
        <taxon>Apiales</taxon>
        <taxon>Apiaceae</taxon>
        <taxon>Apioideae</taxon>
        <taxon>apioid superclade</taxon>
        <taxon>Tordylieae</taxon>
        <taxon>Tordyliinae</taxon>
        <taxon>Heracleum</taxon>
    </lineage>
</organism>
<proteinExistence type="predicted"/>
<name>A0AAD8J4A7_9APIA</name>
<comment type="caution">
    <text evidence="1">The sequence shown here is derived from an EMBL/GenBank/DDBJ whole genome shotgun (WGS) entry which is preliminary data.</text>
</comment>
<sequence>MSDGLFGANSYVFKLVRRHMHDWLTLLLLGVIDGLLNLIEPFHRYLSEEMLTPDIKYPYQHDTIPMWSMQYVNQWMGVDDTAGFLCSNRVAIISSAFLLELQWDGFLTKELWVSGQE</sequence>
<dbReference type="EMBL" id="JAUIZM010000002">
    <property type="protein sequence ID" value="KAK1397520.1"/>
    <property type="molecule type" value="Genomic_DNA"/>
</dbReference>
<evidence type="ECO:0000313" key="1">
    <source>
        <dbReference type="EMBL" id="KAK1397520.1"/>
    </source>
</evidence>
<reference evidence="1" key="1">
    <citation type="submission" date="2023-02" db="EMBL/GenBank/DDBJ databases">
        <title>Genome of toxic invasive species Heracleum sosnowskyi carries increased number of genes despite the absence of recent whole-genome duplications.</title>
        <authorList>
            <person name="Schelkunov M."/>
            <person name="Shtratnikova V."/>
            <person name="Makarenko M."/>
            <person name="Klepikova A."/>
            <person name="Omelchenko D."/>
            <person name="Novikova G."/>
            <person name="Obukhova E."/>
            <person name="Bogdanov V."/>
            <person name="Penin A."/>
            <person name="Logacheva M."/>
        </authorList>
    </citation>
    <scope>NUCLEOTIDE SEQUENCE</scope>
    <source>
        <strain evidence="1">Hsosn_3</strain>
        <tissue evidence="1">Leaf</tissue>
    </source>
</reference>
<protein>
    <submittedName>
        <fullName evidence="1">Uncharacterized protein</fullName>
    </submittedName>
</protein>
<keyword evidence="2" id="KW-1185">Reference proteome</keyword>
<evidence type="ECO:0000313" key="2">
    <source>
        <dbReference type="Proteomes" id="UP001237642"/>
    </source>
</evidence>
<gene>
    <name evidence="1" type="ORF">POM88_007383</name>
</gene>
<dbReference type="AlphaFoldDB" id="A0AAD8J4A7"/>